<dbReference type="InterPro" id="IPR003593">
    <property type="entry name" value="AAA+_ATPase"/>
</dbReference>
<dbReference type="GO" id="GO:0016887">
    <property type="term" value="F:ATP hydrolysis activity"/>
    <property type="evidence" value="ECO:0007669"/>
    <property type="project" value="InterPro"/>
</dbReference>
<dbReference type="Gene3D" id="1.10.1780.10">
    <property type="entry name" value="Clp, N-terminal domain"/>
    <property type="match status" value="1"/>
</dbReference>
<evidence type="ECO:0000313" key="10">
    <source>
        <dbReference type="EMBL" id="TFZ83470.1"/>
    </source>
</evidence>
<evidence type="ECO:0000256" key="7">
    <source>
        <dbReference type="RuleBase" id="RU004432"/>
    </source>
</evidence>
<dbReference type="SUPFAM" id="SSF52540">
    <property type="entry name" value="P-loop containing nucleoside triphosphate hydrolases"/>
    <property type="match status" value="2"/>
</dbReference>
<keyword evidence="11" id="KW-1185">Reference proteome</keyword>
<dbReference type="InterPro" id="IPR001270">
    <property type="entry name" value="ClpA/B"/>
</dbReference>
<dbReference type="Proteomes" id="UP000297890">
    <property type="component" value="Unassembled WGS sequence"/>
</dbReference>
<dbReference type="PANTHER" id="PTHR11638:SF111">
    <property type="entry name" value="ATP-DEPENDENT CLP PROTEASE ATP-BINDING SUBUNIT CLPA"/>
    <property type="match status" value="1"/>
</dbReference>
<sequence>MLSKELEFAINAAFTGARAKRHEFITVEHLLLALLDNALVADALRSCGADLAQLGRELREYIDSHTPVVDDPEQHDVQPTLGFQRVLQRAFFHVQSAGKKEVTALNVLVAIFSEQEAQAVFLLNKQSVTRLDVVNYISHGIRKVHDHEEEDDASAAAESNENNGDQDENASPLDLYAANLNARARKGRIDPLIGRDSEVERVVQILCRRRKNNPLLVGEAGVGKTAIAEGLAWLITQGRVPEILQDATIYALDLGALVAGTKYRGDFEKRLKGVLAQLRKQKGAVLFIDEIHTLIGAGSASGGVMDASNLLKPMLASGDLKCIGSTTYQEYRGIFEKDRALARRFQKIDVPEPTVDETYQILKGLQRHFEQFHKVRYTQPALRAAAELSARYITDRHLPDKAIDIVDEVGASLQLLPEARRRKTVTAGDVEAIVAKVARIPPKQVSRSDRETMRNLERDLKLVIYGQDAAILTLANAIKTNRSGLGNPDRPIGSFLFAGPTGVGKTEVTRQLANVLGIELIRFDMSEYMERHTVSRLIGAPPGYVGFDQGGLLTDAILKTPHAVVLLDEIEKAHPDVFNLLLQVMDHGTLTDNNGRKVDFRNVIVVMTTNAGAEAMQRPSMGFTLQNHQTDVMETIKRAFSPEFRNRLDAIVQFKPLDAATILHVVDKFLTQLEVQLETKRVALTVSDEARAWLAERGYDPQMGARPMGRVIQEQIKRPLADEILFGRLTEGGRVRVEVQDERLTLEVDSRVAAV</sequence>
<dbReference type="SUPFAM" id="SSF81923">
    <property type="entry name" value="Double Clp-N motif"/>
    <property type="match status" value="1"/>
</dbReference>
<dbReference type="InterPro" id="IPR028299">
    <property type="entry name" value="ClpA/B_CS2"/>
</dbReference>
<dbReference type="FunFam" id="3.40.50.300:FF:000025">
    <property type="entry name" value="ATP-dependent Clp protease subunit"/>
    <property type="match status" value="1"/>
</dbReference>
<dbReference type="InterPro" id="IPR004176">
    <property type="entry name" value="Clp_R_N"/>
</dbReference>
<dbReference type="InterPro" id="IPR018368">
    <property type="entry name" value="ClpA/B_CS1"/>
</dbReference>
<dbReference type="GO" id="GO:0005737">
    <property type="term" value="C:cytoplasm"/>
    <property type="evidence" value="ECO:0007669"/>
    <property type="project" value="TreeGrafter"/>
</dbReference>
<dbReference type="Pfam" id="PF02861">
    <property type="entry name" value="Clp_N"/>
    <property type="match status" value="1"/>
</dbReference>
<dbReference type="InterPro" id="IPR013461">
    <property type="entry name" value="ClpA"/>
</dbReference>
<evidence type="ECO:0000256" key="6">
    <source>
        <dbReference type="PROSITE-ProRule" id="PRU01251"/>
    </source>
</evidence>
<feature type="compositionally biased region" description="Low complexity" evidence="8">
    <location>
        <begin position="154"/>
        <end position="163"/>
    </location>
</feature>
<dbReference type="EMBL" id="SRIO01000003">
    <property type="protein sequence ID" value="TFZ83470.1"/>
    <property type="molecule type" value="Genomic_DNA"/>
</dbReference>
<name>A0A4Z0FAH8_9GAMM</name>
<dbReference type="Pfam" id="PF10431">
    <property type="entry name" value="ClpB_D2-small"/>
    <property type="match status" value="1"/>
</dbReference>
<evidence type="ECO:0000313" key="11">
    <source>
        <dbReference type="Proteomes" id="UP000297890"/>
    </source>
</evidence>
<dbReference type="GO" id="GO:0006508">
    <property type="term" value="P:proteolysis"/>
    <property type="evidence" value="ECO:0007669"/>
    <property type="project" value="UniProtKB-KW"/>
</dbReference>
<accession>A0A4Z0FAH8</accession>
<comment type="caution">
    <text evidence="10">The sequence shown here is derived from an EMBL/GenBank/DDBJ whole genome shotgun (WGS) entry which is preliminary data.</text>
</comment>
<dbReference type="Pfam" id="PF07724">
    <property type="entry name" value="AAA_2"/>
    <property type="match status" value="1"/>
</dbReference>
<dbReference type="PANTHER" id="PTHR11638">
    <property type="entry name" value="ATP-DEPENDENT CLP PROTEASE"/>
    <property type="match status" value="1"/>
</dbReference>
<dbReference type="Gene3D" id="1.10.8.60">
    <property type="match status" value="2"/>
</dbReference>
<feature type="region of interest" description="Disordered" evidence="8">
    <location>
        <begin position="145"/>
        <end position="171"/>
    </location>
</feature>
<dbReference type="Pfam" id="PF17871">
    <property type="entry name" value="AAA_lid_9"/>
    <property type="match status" value="1"/>
</dbReference>
<dbReference type="SMART" id="SM00382">
    <property type="entry name" value="AAA"/>
    <property type="match status" value="2"/>
</dbReference>
<dbReference type="AlphaFoldDB" id="A0A4Z0FAH8"/>
<dbReference type="InterPro" id="IPR003959">
    <property type="entry name" value="ATPase_AAA_core"/>
</dbReference>
<dbReference type="GO" id="GO:0034605">
    <property type="term" value="P:cellular response to heat"/>
    <property type="evidence" value="ECO:0007669"/>
    <property type="project" value="TreeGrafter"/>
</dbReference>
<dbReference type="Pfam" id="PF00004">
    <property type="entry name" value="AAA"/>
    <property type="match status" value="1"/>
</dbReference>
<evidence type="ECO:0000256" key="3">
    <source>
        <dbReference type="ARBA" id="ARBA00022741"/>
    </source>
</evidence>
<dbReference type="PROSITE" id="PS51903">
    <property type="entry name" value="CLP_R"/>
    <property type="match status" value="1"/>
</dbReference>
<dbReference type="InterPro" id="IPR027417">
    <property type="entry name" value="P-loop_NTPase"/>
</dbReference>
<keyword evidence="2 6" id="KW-0677">Repeat</keyword>
<gene>
    <name evidence="10" type="primary">clpA</name>
    <name evidence="10" type="ORF">E4680_02865</name>
</gene>
<dbReference type="PROSITE" id="PS00871">
    <property type="entry name" value="CLPAB_2"/>
    <property type="match status" value="1"/>
</dbReference>
<dbReference type="GO" id="GO:0043335">
    <property type="term" value="P:protein unfolding"/>
    <property type="evidence" value="ECO:0007669"/>
    <property type="project" value="InterPro"/>
</dbReference>
<evidence type="ECO:0000256" key="4">
    <source>
        <dbReference type="ARBA" id="ARBA00022840"/>
    </source>
</evidence>
<keyword evidence="5 7" id="KW-0143">Chaperone</keyword>
<evidence type="ECO:0000259" key="9">
    <source>
        <dbReference type="PROSITE" id="PS51903"/>
    </source>
</evidence>
<dbReference type="CDD" id="cd19499">
    <property type="entry name" value="RecA-like_ClpB_Hsp104-like"/>
    <property type="match status" value="1"/>
</dbReference>
<dbReference type="InterPro" id="IPR041546">
    <property type="entry name" value="ClpA/ClpB_AAA_lid"/>
</dbReference>
<protein>
    <submittedName>
        <fullName evidence="10">ATP-dependent Clp protease ATP-binding subunit ClpA</fullName>
    </submittedName>
</protein>
<keyword evidence="10" id="KW-0645">Protease</keyword>
<dbReference type="SMART" id="SM01086">
    <property type="entry name" value="ClpB_D2-small"/>
    <property type="match status" value="1"/>
</dbReference>
<dbReference type="InterPro" id="IPR036628">
    <property type="entry name" value="Clp_N_dom_sf"/>
</dbReference>
<reference evidence="10 11" key="1">
    <citation type="journal article" date="2019" name="ISME J.">
        <title>Candidatus Macondimonas diazotrophica, a novel gammaproteobacterial genus dominating crude-oil-contaminated coastal sediments.</title>
        <authorList>
            <person name="Karthikeyan S."/>
            <person name="Konstantinidis K."/>
        </authorList>
    </citation>
    <scope>NUCLEOTIDE SEQUENCE [LARGE SCALE GENOMIC DNA]</scope>
    <source>
        <strain evidence="10 11">KTK01</strain>
    </source>
</reference>
<feature type="domain" description="Clp R" evidence="9">
    <location>
        <begin position="1"/>
        <end position="144"/>
    </location>
</feature>
<organism evidence="10 11">
    <name type="scientific">Candidatus Macondimonas diazotrophica</name>
    <dbReference type="NCBI Taxonomy" id="2305248"/>
    <lineage>
        <taxon>Bacteria</taxon>
        <taxon>Pseudomonadati</taxon>
        <taxon>Pseudomonadota</taxon>
        <taxon>Gammaproteobacteria</taxon>
        <taxon>Chromatiales</taxon>
        <taxon>Ectothiorhodospiraceae</taxon>
        <taxon>Candidatus Macondimonas</taxon>
    </lineage>
</organism>
<evidence type="ECO:0000256" key="2">
    <source>
        <dbReference type="ARBA" id="ARBA00022737"/>
    </source>
</evidence>
<evidence type="ECO:0000256" key="8">
    <source>
        <dbReference type="SAM" id="MobiDB-lite"/>
    </source>
</evidence>
<dbReference type="PRINTS" id="PR00300">
    <property type="entry name" value="CLPPROTEASEA"/>
</dbReference>
<dbReference type="OrthoDB" id="9803641at2"/>
<keyword evidence="4 7" id="KW-0067">ATP-binding</keyword>
<dbReference type="InterPro" id="IPR050130">
    <property type="entry name" value="ClpA_ClpB"/>
</dbReference>
<dbReference type="GO" id="GO:0008233">
    <property type="term" value="F:peptidase activity"/>
    <property type="evidence" value="ECO:0007669"/>
    <property type="project" value="UniProtKB-KW"/>
</dbReference>
<dbReference type="CDD" id="cd00009">
    <property type="entry name" value="AAA"/>
    <property type="match status" value="1"/>
</dbReference>
<keyword evidence="3 7" id="KW-0547">Nucleotide-binding</keyword>
<keyword evidence="10" id="KW-0378">Hydrolase</keyword>
<dbReference type="NCBIfam" id="TIGR02639">
    <property type="entry name" value="ClpA"/>
    <property type="match status" value="1"/>
</dbReference>
<dbReference type="PROSITE" id="PS00870">
    <property type="entry name" value="CLPAB_1"/>
    <property type="match status" value="1"/>
</dbReference>
<dbReference type="InterPro" id="IPR019489">
    <property type="entry name" value="Clp_ATPase_C"/>
</dbReference>
<evidence type="ECO:0000256" key="1">
    <source>
        <dbReference type="ARBA" id="ARBA00008675"/>
    </source>
</evidence>
<proteinExistence type="inferred from homology"/>
<dbReference type="Gene3D" id="3.40.50.300">
    <property type="entry name" value="P-loop containing nucleotide triphosphate hydrolases"/>
    <property type="match status" value="2"/>
</dbReference>
<dbReference type="GO" id="GO:0005524">
    <property type="term" value="F:ATP binding"/>
    <property type="evidence" value="ECO:0007669"/>
    <property type="project" value="UniProtKB-KW"/>
</dbReference>
<dbReference type="RefSeq" id="WP_135280887.1">
    <property type="nucleotide sequence ID" value="NZ_SRIO01000003.1"/>
</dbReference>
<comment type="similarity">
    <text evidence="1 7">Belongs to the ClpA/ClpB family.</text>
</comment>
<evidence type="ECO:0000256" key="5">
    <source>
        <dbReference type="ARBA" id="ARBA00023186"/>
    </source>
</evidence>